<evidence type="ECO:0000256" key="1">
    <source>
        <dbReference type="SAM" id="MobiDB-lite"/>
    </source>
</evidence>
<organism evidence="2">
    <name type="scientific">uncultured Chloroflexota bacterium</name>
    <dbReference type="NCBI Taxonomy" id="166587"/>
    <lineage>
        <taxon>Bacteria</taxon>
        <taxon>Bacillati</taxon>
        <taxon>Chloroflexota</taxon>
        <taxon>environmental samples</taxon>
    </lineage>
</organism>
<dbReference type="AlphaFoldDB" id="A0A6J4KL31"/>
<accession>A0A6J4KL31</accession>
<name>A0A6J4KL31_9CHLR</name>
<feature type="region of interest" description="Disordered" evidence="1">
    <location>
        <begin position="23"/>
        <end position="50"/>
    </location>
</feature>
<proteinExistence type="predicted"/>
<sequence length="50" mass="5412">MWVPLEDGRTVLVRLRNVVSVEPPADWERPRAPGDLGDGDGEALSPDSAI</sequence>
<dbReference type="EMBL" id="CADCTC010000325">
    <property type="protein sequence ID" value="CAA9307405.1"/>
    <property type="molecule type" value="Genomic_DNA"/>
</dbReference>
<gene>
    <name evidence="2" type="ORF">AVDCRST_MAG77-6190</name>
</gene>
<protein>
    <submittedName>
        <fullName evidence="2">Uncharacterized protein</fullName>
    </submittedName>
</protein>
<reference evidence="2" key="1">
    <citation type="submission" date="2020-02" db="EMBL/GenBank/DDBJ databases">
        <authorList>
            <person name="Meier V. D."/>
        </authorList>
    </citation>
    <scope>NUCLEOTIDE SEQUENCE</scope>
    <source>
        <strain evidence="2">AVDCRST_MAG77</strain>
    </source>
</reference>
<evidence type="ECO:0000313" key="2">
    <source>
        <dbReference type="EMBL" id="CAA9307405.1"/>
    </source>
</evidence>